<dbReference type="InterPro" id="IPR006521">
    <property type="entry name" value="Tail_protein_I"/>
</dbReference>
<organism evidence="1 2">
    <name type="scientific">Aeromonas jandaei</name>
    <dbReference type="NCBI Taxonomy" id="650"/>
    <lineage>
        <taxon>Bacteria</taxon>
        <taxon>Pseudomonadati</taxon>
        <taxon>Pseudomonadota</taxon>
        <taxon>Gammaproteobacteria</taxon>
        <taxon>Aeromonadales</taxon>
        <taxon>Aeromonadaceae</taxon>
        <taxon>Aeromonas</taxon>
    </lineage>
</organism>
<dbReference type="GeneID" id="69550931"/>
<proteinExistence type="predicted"/>
<dbReference type="EMBL" id="CP066092">
    <property type="protein sequence ID" value="QQB21188.1"/>
    <property type="molecule type" value="Genomic_DNA"/>
</dbReference>
<dbReference type="RefSeq" id="WP_042031748.1">
    <property type="nucleotide sequence ID" value="NZ_CAWMFX010000031.1"/>
</dbReference>
<dbReference type="Proteomes" id="UP000595481">
    <property type="component" value="Chromosome"/>
</dbReference>
<protein>
    <submittedName>
        <fullName evidence="1">Phage tail protein I</fullName>
    </submittedName>
</protein>
<accession>A0A7T4DQD4</accession>
<dbReference type="NCBIfam" id="TIGR01634">
    <property type="entry name" value="tail_P2_I"/>
    <property type="match status" value="1"/>
</dbReference>
<evidence type="ECO:0000313" key="2">
    <source>
        <dbReference type="Proteomes" id="UP000595481"/>
    </source>
</evidence>
<evidence type="ECO:0000313" key="1">
    <source>
        <dbReference type="EMBL" id="QQB21188.1"/>
    </source>
</evidence>
<sequence>MTDQPHRDLLPPNATPTERRLATVNAKACELPVDVLRTLWNPHTCPVWRLPSLAAERSVDRWDENWTEATKRKVIANAPFVHRHKGTVGAIRRAVAPLGYLIRVLHWYQQTPNAAPGTFKLDVGVLDTGITAEMYAELERLIDDAKPLTRHMTGLAISLESRGKAYLGAACYLGEELTVYPYQPGPIVVSGHSWHGGITHTIDTITINPLTNNTRTA</sequence>
<name>A0A7T4DQD4_AERJA</name>
<keyword evidence="2" id="KW-1185">Reference proteome</keyword>
<reference evidence="1 2" key="1">
    <citation type="submission" date="2020-12" db="EMBL/GenBank/DDBJ databases">
        <title>FDA dAtabase for Regulatory Grade micrObial Sequences (FDA-ARGOS): Supporting development and validation of Infectious Disease Dx tests.</title>
        <authorList>
            <person name="Sproer C."/>
            <person name="Gronow S."/>
            <person name="Severitt S."/>
            <person name="Schroder I."/>
            <person name="Tallon L."/>
            <person name="Sadzewicz L."/>
            <person name="Zhao X."/>
            <person name="Boylan J."/>
            <person name="Ott S."/>
            <person name="Bowen H."/>
            <person name="Vavikolanu K."/>
            <person name="Mehta A."/>
            <person name="Aluvathingal J."/>
            <person name="Nadendla S."/>
            <person name="Lowell S."/>
            <person name="Myers T."/>
            <person name="Yan Y."/>
            <person name="Sichtig H."/>
        </authorList>
    </citation>
    <scope>NUCLEOTIDE SEQUENCE [LARGE SCALE GENOMIC DNA]</scope>
    <source>
        <strain evidence="1 2">FDAARGOS_986</strain>
    </source>
</reference>
<gene>
    <name evidence="1" type="ORF">I6H43_06585</name>
</gene>
<dbReference type="Pfam" id="PF09684">
    <property type="entry name" value="Tail_P2_I"/>
    <property type="match status" value="1"/>
</dbReference>